<evidence type="ECO:0000256" key="3">
    <source>
        <dbReference type="ARBA" id="ARBA00006324"/>
    </source>
</evidence>
<reference evidence="10 11" key="1">
    <citation type="journal article" date="2023" name="Commun. Biol.">
        <title>Genome analysis of Parmales, the sister group of diatoms, reveals the evolutionary specialization of diatoms from phago-mixotrophs to photoautotrophs.</title>
        <authorList>
            <person name="Ban H."/>
            <person name="Sato S."/>
            <person name="Yoshikawa S."/>
            <person name="Yamada K."/>
            <person name="Nakamura Y."/>
            <person name="Ichinomiya M."/>
            <person name="Sato N."/>
            <person name="Blanc-Mathieu R."/>
            <person name="Endo H."/>
            <person name="Kuwata A."/>
            <person name="Ogata H."/>
        </authorList>
    </citation>
    <scope>NUCLEOTIDE SEQUENCE [LARGE SCALE GENOMIC DNA]</scope>
</reference>
<comment type="caution">
    <text evidence="10">The sequence shown here is derived from an EMBL/GenBank/DDBJ whole genome shotgun (WGS) entry which is preliminary data.</text>
</comment>
<dbReference type="Pfam" id="PF00701">
    <property type="entry name" value="DHDPS"/>
    <property type="match status" value="1"/>
</dbReference>
<keyword evidence="6" id="KW-0456">Lyase</keyword>
<keyword evidence="9" id="KW-0732">Signal</keyword>
<organism evidence="10 11">
    <name type="scientific">Tetraparma gracilis</name>
    <dbReference type="NCBI Taxonomy" id="2962635"/>
    <lineage>
        <taxon>Eukaryota</taxon>
        <taxon>Sar</taxon>
        <taxon>Stramenopiles</taxon>
        <taxon>Ochrophyta</taxon>
        <taxon>Bolidophyceae</taxon>
        <taxon>Parmales</taxon>
        <taxon>Triparmaceae</taxon>
        <taxon>Tetraparma</taxon>
    </lineage>
</organism>
<evidence type="ECO:0000256" key="5">
    <source>
        <dbReference type="ARBA" id="ARBA00022490"/>
    </source>
</evidence>
<dbReference type="PANTHER" id="PTHR12128:SF21">
    <property type="entry name" value="N-ACETYLNEURAMINATE LYASE"/>
    <property type="match status" value="1"/>
</dbReference>
<protein>
    <recommendedName>
        <fullName evidence="4">N-acetylneuraminate lyase</fullName>
        <ecNumber evidence="4">4.1.3.3</ecNumber>
    </recommendedName>
</protein>
<keyword evidence="7" id="KW-0119">Carbohydrate metabolism</keyword>
<evidence type="ECO:0000256" key="2">
    <source>
        <dbReference type="ARBA" id="ARBA00004878"/>
    </source>
</evidence>
<dbReference type="PANTHER" id="PTHR12128">
    <property type="entry name" value="DIHYDRODIPICOLINATE SYNTHASE"/>
    <property type="match status" value="1"/>
</dbReference>
<comment type="pathway">
    <text evidence="2">Amino-sugar metabolism; N-acetylneuraminate degradation.</text>
</comment>
<gene>
    <name evidence="10" type="ORF">TeGR_g10417</name>
</gene>
<dbReference type="Proteomes" id="UP001165060">
    <property type="component" value="Unassembled WGS sequence"/>
</dbReference>
<dbReference type="InterPro" id="IPR013785">
    <property type="entry name" value="Aldolase_TIM"/>
</dbReference>
<keyword evidence="11" id="KW-1185">Reference proteome</keyword>
<feature type="signal peptide" evidence="9">
    <location>
        <begin position="1"/>
        <end position="18"/>
    </location>
</feature>
<keyword evidence="5" id="KW-0963">Cytoplasm</keyword>
<proteinExistence type="inferred from homology"/>
<dbReference type="EMBL" id="BRYB01002941">
    <property type="protein sequence ID" value="GMI27856.1"/>
    <property type="molecule type" value="Genomic_DNA"/>
</dbReference>
<evidence type="ECO:0000313" key="10">
    <source>
        <dbReference type="EMBL" id="GMI27856.1"/>
    </source>
</evidence>
<accession>A0ABQ6MJY6</accession>
<evidence type="ECO:0000256" key="7">
    <source>
        <dbReference type="ARBA" id="ARBA00023277"/>
    </source>
</evidence>
<dbReference type="SUPFAM" id="SSF51569">
    <property type="entry name" value="Aldolase"/>
    <property type="match status" value="1"/>
</dbReference>
<feature type="chain" id="PRO_5047126672" description="N-acetylneuraminate lyase" evidence="9">
    <location>
        <begin position="19"/>
        <end position="191"/>
    </location>
</feature>
<evidence type="ECO:0000256" key="1">
    <source>
        <dbReference type="ARBA" id="ARBA00004496"/>
    </source>
</evidence>
<dbReference type="InterPro" id="IPR002220">
    <property type="entry name" value="DapA-like"/>
</dbReference>
<sequence>MLSPLPLLLLLLPALSLSAPSAEPFTLIPAVFTPFSEGGSPNYGLVKKYSEFLHLSQNISTVFVGGTNGESLSLSLTERTKLLDAWASTQQDVIMMVGAESVEDATELAAYTAKVAKKNSNVIGVAAMASSFFKPGSVSELVEFMKPIAAAAAPLSFKYYHIPSMTNVEGIDMGEFFAAAKESIPTFTGIK</sequence>
<dbReference type="EC" id="4.1.3.3" evidence="4"/>
<name>A0ABQ6MJY6_9STRA</name>
<evidence type="ECO:0000256" key="4">
    <source>
        <dbReference type="ARBA" id="ARBA00012911"/>
    </source>
</evidence>
<comment type="subcellular location">
    <subcellularLocation>
        <location evidence="1">Cytoplasm</location>
    </subcellularLocation>
</comment>
<comment type="catalytic activity">
    <reaction evidence="8">
        <text>aceneuramate = aldehydo-N-acetyl-D-mannosamine + pyruvate</text>
        <dbReference type="Rhea" id="RHEA:23296"/>
        <dbReference type="ChEBI" id="CHEBI:15361"/>
        <dbReference type="ChEBI" id="CHEBI:17122"/>
        <dbReference type="ChEBI" id="CHEBI:173083"/>
        <dbReference type="EC" id="4.1.3.3"/>
    </reaction>
</comment>
<evidence type="ECO:0000256" key="6">
    <source>
        <dbReference type="ARBA" id="ARBA00023239"/>
    </source>
</evidence>
<comment type="similarity">
    <text evidence="3">Belongs to the DapA family. NanA subfamily.</text>
</comment>
<evidence type="ECO:0000256" key="9">
    <source>
        <dbReference type="SAM" id="SignalP"/>
    </source>
</evidence>
<evidence type="ECO:0000256" key="8">
    <source>
        <dbReference type="ARBA" id="ARBA00044906"/>
    </source>
</evidence>
<dbReference type="Gene3D" id="3.20.20.70">
    <property type="entry name" value="Aldolase class I"/>
    <property type="match status" value="1"/>
</dbReference>
<evidence type="ECO:0000313" key="11">
    <source>
        <dbReference type="Proteomes" id="UP001165060"/>
    </source>
</evidence>